<gene>
    <name evidence="1" type="ORF">SAMN04488000_118137</name>
</gene>
<dbReference type="STRING" id="65499.SAMN04488000_118137"/>
<name>A0A1H9VIZ9_9PSEU</name>
<accession>A0A1H9VIZ9</accession>
<organism evidence="1 2">
    <name type="scientific">Lentzea albida</name>
    <dbReference type="NCBI Taxonomy" id="65499"/>
    <lineage>
        <taxon>Bacteria</taxon>
        <taxon>Bacillati</taxon>
        <taxon>Actinomycetota</taxon>
        <taxon>Actinomycetes</taxon>
        <taxon>Pseudonocardiales</taxon>
        <taxon>Pseudonocardiaceae</taxon>
        <taxon>Lentzea</taxon>
    </lineage>
</organism>
<dbReference type="RefSeq" id="WP_089923112.1">
    <property type="nucleotide sequence ID" value="NZ_FOFV01000018.1"/>
</dbReference>
<proteinExistence type="predicted"/>
<evidence type="ECO:0000313" key="1">
    <source>
        <dbReference type="EMBL" id="SES21267.1"/>
    </source>
</evidence>
<sequence>MADIKVRVAEVAPEDPRYAAVLDEFAAVFGMRAEEVFPSSWWGVSELDGEVFLSVGEVALMGLAQLSENPDAVKLIDEVIEDGPRPLRPLLYRTLLTGGA</sequence>
<dbReference type="EMBL" id="FOFV01000018">
    <property type="protein sequence ID" value="SES21267.1"/>
    <property type="molecule type" value="Genomic_DNA"/>
</dbReference>
<dbReference type="AlphaFoldDB" id="A0A1H9VIZ9"/>
<dbReference type="Proteomes" id="UP000199503">
    <property type="component" value="Unassembled WGS sequence"/>
</dbReference>
<evidence type="ECO:0000313" key="2">
    <source>
        <dbReference type="Proteomes" id="UP000199503"/>
    </source>
</evidence>
<keyword evidence="2" id="KW-1185">Reference proteome</keyword>
<protein>
    <submittedName>
        <fullName evidence="1">Uncharacterized protein</fullName>
    </submittedName>
</protein>
<reference evidence="2" key="1">
    <citation type="submission" date="2016-10" db="EMBL/GenBank/DDBJ databases">
        <authorList>
            <person name="Varghese N."/>
            <person name="Submissions S."/>
        </authorList>
    </citation>
    <scope>NUCLEOTIDE SEQUENCE [LARGE SCALE GENOMIC DNA]</scope>
    <source>
        <strain evidence="2">DSM 44437</strain>
    </source>
</reference>